<feature type="transmembrane region" description="Helical" evidence="1">
    <location>
        <begin position="33"/>
        <end position="52"/>
    </location>
</feature>
<gene>
    <name evidence="3" type="ORF">GCM10023169_05200</name>
    <name evidence="4" type="ORF">GCM10023169_12810</name>
</gene>
<dbReference type="EMBL" id="BAABGN010000004">
    <property type="protein sequence ID" value="GAA4420668.1"/>
    <property type="molecule type" value="Genomic_DNA"/>
</dbReference>
<keyword evidence="1" id="KW-0472">Membrane</keyword>
<reference evidence="3" key="1">
    <citation type="journal article" date="2014" name="Int. J. Syst. Evol. Microbiol.">
        <title>Complete genome of a new Firmicutes species belonging to the dominant human colonic microbiota ('Ruminococcus bicirculans') reveals two chromosomes and a selective capacity to utilize plant glucans.</title>
        <authorList>
            <consortium name="NISC Comparative Sequencing Program"/>
            <person name="Wegmann U."/>
            <person name="Louis P."/>
            <person name="Goesmann A."/>
            <person name="Henrissat B."/>
            <person name="Duncan S.H."/>
            <person name="Flint H.J."/>
        </authorList>
    </citation>
    <scope>NUCLEOTIDE SEQUENCE</scope>
    <source>
        <strain evidence="3">JCM 17810</strain>
    </source>
</reference>
<comment type="caution">
    <text evidence="3">The sequence shown here is derived from an EMBL/GenBank/DDBJ whole genome shotgun (WGS) entry which is preliminary data.</text>
</comment>
<evidence type="ECO:0000313" key="5">
    <source>
        <dbReference type="Proteomes" id="UP001500622"/>
    </source>
</evidence>
<dbReference type="InterPro" id="IPR025424">
    <property type="entry name" value="YrhK_domain"/>
</dbReference>
<keyword evidence="5" id="KW-1185">Reference proteome</keyword>
<dbReference type="Proteomes" id="UP001500622">
    <property type="component" value="Unassembled WGS sequence"/>
</dbReference>
<keyword evidence="1" id="KW-1133">Transmembrane helix</keyword>
<organism evidence="3 5">
    <name type="scientific">Georgenia halophila</name>
    <dbReference type="NCBI Taxonomy" id="620889"/>
    <lineage>
        <taxon>Bacteria</taxon>
        <taxon>Bacillati</taxon>
        <taxon>Actinomycetota</taxon>
        <taxon>Actinomycetes</taxon>
        <taxon>Micrococcales</taxon>
        <taxon>Bogoriellaceae</taxon>
        <taxon>Georgenia</taxon>
    </lineage>
</organism>
<evidence type="ECO:0000256" key="1">
    <source>
        <dbReference type="SAM" id="Phobius"/>
    </source>
</evidence>
<evidence type="ECO:0000259" key="2">
    <source>
        <dbReference type="Pfam" id="PF14145"/>
    </source>
</evidence>
<proteinExistence type="predicted"/>
<evidence type="ECO:0000313" key="4">
    <source>
        <dbReference type="EMBL" id="GAA4420668.1"/>
    </source>
</evidence>
<keyword evidence="1" id="KW-0812">Transmembrane</keyword>
<name>A0ABP8KVH2_9MICO</name>
<evidence type="ECO:0000313" key="3">
    <source>
        <dbReference type="EMBL" id="GAA4417082.1"/>
    </source>
</evidence>
<feature type="domain" description="YrhK" evidence="2">
    <location>
        <begin position="26"/>
        <end position="81"/>
    </location>
</feature>
<reference evidence="5" key="2">
    <citation type="journal article" date="2019" name="Int. J. Syst. Evol. Microbiol.">
        <title>The Global Catalogue of Microorganisms (GCM) 10K type strain sequencing project: providing services to taxonomists for standard genome sequencing and annotation.</title>
        <authorList>
            <consortium name="The Broad Institute Genomics Platform"/>
            <consortium name="The Broad Institute Genome Sequencing Center for Infectious Disease"/>
            <person name="Wu L."/>
            <person name="Ma J."/>
        </authorList>
    </citation>
    <scope>NUCLEOTIDE SEQUENCE [LARGE SCALE GENOMIC DNA]</scope>
    <source>
        <strain evidence="5">JCM 17810</strain>
    </source>
</reference>
<dbReference type="EMBL" id="BAABGN010000002">
    <property type="protein sequence ID" value="GAA4417082.1"/>
    <property type="molecule type" value="Genomic_DNA"/>
</dbReference>
<accession>A0ABP8KVH2</accession>
<dbReference type="RefSeq" id="WP_345214928.1">
    <property type="nucleotide sequence ID" value="NZ_BAABGN010000002.1"/>
</dbReference>
<dbReference type="Pfam" id="PF14145">
    <property type="entry name" value="YrhK"/>
    <property type="match status" value="1"/>
</dbReference>
<protein>
    <recommendedName>
        <fullName evidence="2">YrhK domain-containing protein</fullName>
    </recommendedName>
</protein>
<reference evidence="3" key="3">
    <citation type="submission" date="2023-12" db="EMBL/GenBank/DDBJ databases">
        <authorList>
            <person name="Sun Q."/>
            <person name="Inoue M."/>
        </authorList>
    </citation>
    <scope>NUCLEOTIDE SEQUENCE</scope>
    <source>
        <strain evidence="3">JCM 17810</strain>
    </source>
</reference>
<sequence length="97" mass="11153">MGKTNEDTDPPAEIRVAPDEEIMISNRYETMSIVNDIFIGVFFVAGSIMFYFSSLQTWATTMFLLGSIDFVLRPVIRLARRTHLERLGRRDGESLDY</sequence>